<proteinExistence type="predicted"/>
<gene>
    <name evidence="1" type="ORF">MUN88_20375</name>
</gene>
<accession>A0ABY4EWY1</accession>
<dbReference type="RefSeq" id="WP_244718769.1">
    <property type="nucleotide sequence ID" value="NZ_CP095072.1"/>
</dbReference>
<reference evidence="1 2" key="1">
    <citation type="submission" date="2022-04" db="EMBL/GenBank/DDBJ databases">
        <title>Gracilibacillus sp. isolated from saltern.</title>
        <authorList>
            <person name="Won M."/>
            <person name="Lee C.-M."/>
            <person name="Woen H.-Y."/>
            <person name="Kwon S.-W."/>
        </authorList>
    </citation>
    <scope>NUCLEOTIDE SEQUENCE [LARGE SCALE GENOMIC DNA]</scope>
    <source>
        <strain evidence="1 2">SSWR10-1</strain>
    </source>
</reference>
<organism evidence="1 2">
    <name type="scientific">Gracilibacillus caseinilyticus</name>
    <dbReference type="NCBI Taxonomy" id="2932256"/>
    <lineage>
        <taxon>Bacteria</taxon>
        <taxon>Bacillati</taxon>
        <taxon>Bacillota</taxon>
        <taxon>Bacilli</taxon>
        <taxon>Bacillales</taxon>
        <taxon>Bacillaceae</taxon>
        <taxon>Gracilibacillus</taxon>
    </lineage>
</organism>
<sequence length="71" mass="8571">MKAIKDRFKIQTFFEEGMQLRLIHVFDRLLGKSFVFHMDEVELINNSKLHPLKKHLQKRMHFIRAGAYDVE</sequence>
<evidence type="ECO:0000313" key="2">
    <source>
        <dbReference type="Proteomes" id="UP000831782"/>
    </source>
</evidence>
<protein>
    <submittedName>
        <fullName evidence="1">Uncharacterized protein</fullName>
    </submittedName>
</protein>
<dbReference type="EMBL" id="CP095072">
    <property type="protein sequence ID" value="UOQ48362.1"/>
    <property type="molecule type" value="Genomic_DNA"/>
</dbReference>
<dbReference type="Proteomes" id="UP000831782">
    <property type="component" value="Chromosome"/>
</dbReference>
<keyword evidence="2" id="KW-1185">Reference proteome</keyword>
<evidence type="ECO:0000313" key="1">
    <source>
        <dbReference type="EMBL" id="UOQ48362.1"/>
    </source>
</evidence>
<name>A0ABY4EWY1_9BACI</name>